<reference evidence="3" key="1">
    <citation type="journal article" date="2019" name="Int. J. Syst. Evol. Microbiol.">
        <title>The Global Catalogue of Microorganisms (GCM) 10K type strain sequencing project: providing services to taxonomists for standard genome sequencing and annotation.</title>
        <authorList>
            <consortium name="The Broad Institute Genomics Platform"/>
            <consortium name="The Broad Institute Genome Sequencing Center for Infectious Disease"/>
            <person name="Wu L."/>
            <person name="Ma J."/>
        </authorList>
    </citation>
    <scope>NUCLEOTIDE SEQUENCE [LARGE SCALE GENOMIC DNA]</scope>
    <source>
        <strain evidence="3">CECT 7956</strain>
    </source>
</reference>
<dbReference type="Gene3D" id="2.60.120.10">
    <property type="entry name" value="Jelly Rolls"/>
    <property type="match status" value="1"/>
</dbReference>
<organism evidence="2 3">
    <name type="scientific">Lacihabitans lacunae</name>
    <dbReference type="NCBI Taxonomy" id="1028214"/>
    <lineage>
        <taxon>Bacteria</taxon>
        <taxon>Pseudomonadati</taxon>
        <taxon>Bacteroidota</taxon>
        <taxon>Cytophagia</taxon>
        <taxon>Cytophagales</taxon>
        <taxon>Leadbetterellaceae</taxon>
        <taxon>Lacihabitans</taxon>
    </lineage>
</organism>
<sequence>MNELRKIVVDLIDLTEREWLFFSTNLKIKAYKAKTQIVKEGSVAKNIYFIESGLVRTYHLHAGKEINTYFACDHQFISTFSSFINQSPSFETLETIQDSVVYELSYQFLNQMYKESRKFEKLGRILAEKNYLCVLDRTYTMQTKTAKEKYLDFIQNYDEKILRNVPQYQIASFLGIEPESLSRIRKEISST</sequence>
<proteinExistence type="predicted"/>
<dbReference type="PROSITE" id="PS50042">
    <property type="entry name" value="CNMP_BINDING_3"/>
    <property type="match status" value="1"/>
</dbReference>
<dbReference type="InterPro" id="IPR014710">
    <property type="entry name" value="RmlC-like_jellyroll"/>
</dbReference>
<evidence type="ECO:0000259" key="1">
    <source>
        <dbReference type="PROSITE" id="PS50042"/>
    </source>
</evidence>
<evidence type="ECO:0000313" key="3">
    <source>
        <dbReference type="Proteomes" id="UP001595616"/>
    </source>
</evidence>
<dbReference type="SUPFAM" id="SSF51206">
    <property type="entry name" value="cAMP-binding domain-like"/>
    <property type="match status" value="1"/>
</dbReference>
<dbReference type="InterPro" id="IPR018490">
    <property type="entry name" value="cNMP-bd_dom_sf"/>
</dbReference>
<comment type="caution">
    <text evidence="2">The sequence shown here is derived from an EMBL/GenBank/DDBJ whole genome shotgun (WGS) entry which is preliminary data.</text>
</comment>
<protein>
    <submittedName>
        <fullName evidence="2">Crp/Fnr family transcriptional regulator</fullName>
    </submittedName>
</protein>
<accession>A0ABV7YQK3</accession>
<dbReference type="EMBL" id="JBHRYQ010000001">
    <property type="protein sequence ID" value="MFC3809325.1"/>
    <property type="molecule type" value="Genomic_DNA"/>
</dbReference>
<name>A0ABV7YQK3_9BACT</name>
<dbReference type="CDD" id="cd00038">
    <property type="entry name" value="CAP_ED"/>
    <property type="match status" value="1"/>
</dbReference>
<dbReference type="Proteomes" id="UP001595616">
    <property type="component" value="Unassembled WGS sequence"/>
</dbReference>
<dbReference type="RefSeq" id="WP_379834219.1">
    <property type="nucleotide sequence ID" value="NZ_JBHRYQ010000001.1"/>
</dbReference>
<feature type="domain" description="Cyclic nucleotide-binding" evidence="1">
    <location>
        <begin position="10"/>
        <end position="58"/>
    </location>
</feature>
<keyword evidence="3" id="KW-1185">Reference proteome</keyword>
<dbReference type="InterPro" id="IPR000595">
    <property type="entry name" value="cNMP-bd_dom"/>
</dbReference>
<dbReference type="Pfam" id="PF00027">
    <property type="entry name" value="cNMP_binding"/>
    <property type="match status" value="1"/>
</dbReference>
<gene>
    <name evidence="2" type="ORF">ACFOOI_01545</name>
</gene>
<evidence type="ECO:0000313" key="2">
    <source>
        <dbReference type="EMBL" id="MFC3809325.1"/>
    </source>
</evidence>